<comment type="caution">
    <text evidence="1">The sequence shown here is derived from an EMBL/GenBank/DDBJ whole genome shotgun (WGS) entry which is preliminary data.</text>
</comment>
<name>A0A0J1FK25_9FIRM</name>
<accession>A0A0J1FK25</accession>
<proteinExistence type="predicted"/>
<dbReference type="Proteomes" id="UP000036356">
    <property type="component" value="Unassembled WGS sequence"/>
</dbReference>
<sequence>MTRKQFALKNGFSTYHEMQTSSRVVFQDTSSWLITLTEYGFLAWIDTSFEKPLGYFDSFELAKQEIFDAVNQTLNATEFRAELD</sequence>
<gene>
    <name evidence="1" type="ORF">DEAC_c42660</name>
</gene>
<organism evidence="1 2">
    <name type="scientific">Desulfosporosinus acididurans</name>
    <dbReference type="NCBI Taxonomy" id="476652"/>
    <lineage>
        <taxon>Bacteria</taxon>
        <taxon>Bacillati</taxon>
        <taxon>Bacillota</taxon>
        <taxon>Clostridia</taxon>
        <taxon>Eubacteriales</taxon>
        <taxon>Desulfitobacteriaceae</taxon>
        <taxon>Desulfosporosinus</taxon>
    </lineage>
</organism>
<reference evidence="1 2" key="1">
    <citation type="submission" date="2015-06" db="EMBL/GenBank/DDBJ databases">
        <title>Draft genome of the moderately acidophilic sulfate reducer Candidatus Desulfosporosinus acididurans strain M1.</title>
        <authorList>
            <person name="Poehlein A."/>
            <person name="Petzsch P."/>
            <person name="Johnson B.D."/>
            <person name="Schloemann M."/>
            <person name="Daniel R."/>
            <person name="Muehling M."/>
        </authorList>
    </citation>
    <scope>NUCLEOTIDE SEQUENCE [LARGE SCALE GENOMIC DNA]</scope>
    <source>
        <strain evidence="1 2">M1</strain>
    </source>
</reference>
<dbReference type="EMBL" id="LDZY01000024">
    <property type="protein sequence ID" value="KLU63810.1"/>
    <property type="molecule type" value="Genomic_DNA"/>
</dbReference>
<dbReference type="AlphaFoldDB" id="A0A0J1FK25"/>
<dbReference type="PATRIC" id="fig|476652.3.peg.4513"/>
<evidence type="ECO:0000313" key="2">
    <source>
        <dbReference type="Proteomes" id="UP000036356"/>
    </source>
</evidence>
<dbReference type="RefSeq" id="WP_047812029.1">
    <property type="nucleotide sequence ID" value="NZ_LDZY01000024.1"/>
</dbReference>
<evidence type="ECO:0000313" key="1">
    <source>
        <dbReference type="EMBL" id="KLU63810.1"/>
    </source>
</evidence>
<keyword evidence="2" id="KW-1185">Reference proteome</keyword>
<protein>
    <submittedName>
        <fullName evidence="1">Uncharacterized protein</fullName>
    </submittedName>
</protein>